<evidence type="ECO:0000259" key="3">
    <source>
        <dbReference type="Pfam" id="PF08620"/>
    </source>
</evidence>
<dbReference type="Proteomes" id="UP000007151">
    <property type="component" value="Unassembled WGS sequence"/>
</dbReference>
<dbReference type="GO" id="GO:0006366">
    <property type="term" value="P:transcription by RNA polymerase II"/>
    <property type="evidence" value="ECO:0007669"/>
    <property type="project" value="InterPro"/>
</dbReference>
<dbReference type="InParanoid" id="A0A212FMH7"/>
<dbReference type="InterPro" id="IPR013929">
    <property type="entry name" value="RPAP1_C"/>
</dbReference>
<reference evidence="5 6" key="1">
    <citation type="journal article" date="2011" name="Cell">
        <title>The monarch butterfly genome yields insights into long-distance migration.</title>
        <authorList>
            <person name="Zhan S."/>
            <person name="Merlin C."/>
            <person name="Boore J.L."/>
            <person name="Reppert S.M."/>
        </authorList>
    </citation>
    <scope>NUCLEOTIDE SEQUENCE [LARGE SCALE GENOMIC DNA]</scope>
    <source>
        <strain evidence="5">F-2</strain>
    </source>
</reference>
<dbReference type="InterPro" id="IPR039913">
    <property type="entry name" value="RPAP1/Rba50"/>
</dbReference>
<comment type="caution">
    <text evidence="5">The sequence shown here is derived from an EMBL/GenBank/DDBJ whole genome shotgun (WGS) entry which is preliminary data.</text>
</comment>
<evidence type="ECO:0000313" key="5">
    <source>
        <dbReference type="EMBL" id="OWR54889.1"/>
    </source>
</evidence>
<feature type="domain" description="RPAP1 N-terminal" evidence="4">
    <location>
        <begin position="202"/>
        <end position="239"/>
    </location>
</feature>
<feature type="domain" description="RPAP1 C-terminal" evidence="3">
    <location>
        <begin position="330"/>
        <end position="394"/>
    </location>
</feature>
<dbReference type="Pfam" id="PF08620">
    <property type="entry name" value="RPAP1_C"/>
    <property type="match status" value="1"/>
</dbReference>
<gene>
    <name evidence="5" type="ORF">KGM_207122</name>
</gene>
<dbReference type="PANTHER" id="PTHR21483">
    <property type="entry name" value="RNA POLYMERASE II-ASSOCIATED PROTEIN 1"/>
    <property type="match status" value="1"/>
</dbReference>
<name>A0A212FMH7_DANPL</name>
<organism evidence="5 6">
    <name type="scientific">Danaus plexippus plexippus</name>
    <dbReference type="NCBI Taxonomy" id="278856"/>
    <lineage>
        <taxon>Eukaryota</taxon>
        <taxon>Metazoa</taxon>
        <taxon>Ecdysozoa</taxon>
        <taxon>Arthropoda</taxon>
        <taxon>Hexapoda</taxon>
        <taxon>Insecta</taxon>
        <taxon>Pterygota</taxon>
        <taxon>Neoptera</taxon>
        <taxon>Endopterygota</taxon>
        <taxon>Lepidoptera</taxon>
        <taxon>Glossata</taxon>
        <taxon>Ditrysia</taxon>
        <taxon>Papilionoidea</taxon>
        <taxon>Nymphalidae</taxon>
        <taxon>Danainae</taxon>
        <taxon>Danaini</taxon>
        <taxon>Danaina</taxon>
        <taxon>Danaus</taxon>
        <taxon>Danaus</taxon>
    </lineage>
</organism>
<protein>
    <submittedName>
        <fullName evidence="5">RNA polymerase II-associated protein 1</fullName>
    </submittedName>
</protein>
<keyword evidence="6" id="KW-1185">Reference proteome</keyword>
<dbReference type="PANTHER" id="PTHR21483:SF18">
    <property type="entry name" value="RNA POLYMERASE II-ASSOCIATED PROTEIN 1"/>
    <property type="match status" value="1"/>
</dbReference>
<dbReference type="KEGG" id="dpl:KGM_207122"/>
<evidence type="ECO:0000313" key="6">
    <source>
        <dbReference type="Proteomes" id="UP000007151"/>
    </source>
</evidence>
<sequence length="515" mass="59593">MIRRPKKGENEEDLLRMQEEFLREKNAPSAQVVNLRKTEHQTTKRTNSSTSDRKLSKYAKSKGLQNSEKRTKVDNSTGSLFGDIMEKNVSEEPQPERTEFEDDKVYYPKVLPFVLGDIVEKSNDDILSLDFKMTPQGFPAAIKNDLKLKPIPKKGSLPFKKLGDIEEEKMDIDSSSDHHASNTSKLNIPNKSYILNSNEANAIHSENVNTLSKMTEEQILSEQHKLLSSLDPKLVDFIKSVRKPSNTDHIQLENQSQNQLMDVSEPKQEETEKVVQENDPVNNDTLWESDVLSHPHINQWIHFNDLEKEKLEWMKGIEESKKLKPNEPFEARFDFKGYLLPYTMEYTEETKTLFHHGEEPHRPGYSITELIELSRSTIIQQRVMALNTIAELLEYYISDVIEIPLSKLFFVIRIAMDENKTILLQAALKAMRNLLYNRIDEACLDALLGFEEGSYQPCLENDKSEISEIESEESELKDFHLAEIDLLSAVLRTDILQRLYYILECNLYQNTYDQV</sequence>
<evidence type="ECO:0000256" key="2">
    <source>
        <dbReference type="SAM" id="MobiDB-lite"/>
    </source>
</evidence>
<dbReference type="EMBL" id="AGBW02007653">
    <property type="protein sequence ID" value="OWR54889.1"/>
    <property type="molecule type" value="Genomic_DNA"/>
</dbReference>
<dbReference type="Pfam" id="PF08621">
    <property type="entry name" value="RPAP1_N"/>
    <property type="match status" value="1"/>
</dbReference>
<evidence type="ECO:0000256" key="1">
    <source>
        <dbReference type="ARBA" id="ARBA00009953"/>
    </source>
</evidence>
<proteinExistence type="inferred from homology"/>
<feature type="region of interest" description="Disordered" evidence="2">
    <location>
        <begin position="22"/>
        <end position="80"/>
    </location>
</feature>
<comment type="similarity">
    <text evidence="1">Belongs to the RPAP1 family.</text>
</comment>
<dbReference type="InterPro" id="IPR013930">
    <property type="entry name" value="RPAP1_N"/>
</dbReference>
<dbReference type="STRING" id="278856.A0A212FMH7"/>
<dbReference type="AlphaFoldDB" id="A0A212FMH7"/>
<evidence type="ECO:0000259" key="4">
    <source>
        <dbReference type="Pfam" id="PF08621"/>
    </source>
</evidence>
<accession>A0A212FMH7</accession>